<evidence type="ECO:0000313" key="3">
    <source>
        <dbReference type="Proteomes" id="UP001642464"/>
    </source>
</evidence>
<organism evidence="2 3">
    <name type="scientific">Durusdinium trenchii</name>
    <dbReference type="NCBI Taxonomy" id="1381693"/>
    <lineage>
        <taxon>Eukaryota</taxon>
        <taxon>Sar</taxon>
        <taxon>Alveolata</taxon>
        <taxon>Dinophyceae</taxon>
        <taxon>Suessiales</taxon>
        <taxon>Symbiodiniaceae</taxon>
        <taxon>Durusdinium</taxon>
    </lineage>
</organism>
<dbReference type="EMBL" id="CAXAMM010004147">
    <property type="protein sequence ID" value="CAK9002575.1"/>
    <property type="molecule type" value="Genomic_DNA"/>
</dbReference>
<dbReference type="EMBL" id="CAXAMM010004202">
    <property type="protein sequence ID" value="CAK9002794.1"/>
    <property type="molecule type" value="Genomic_DNA"/>
</dbReference>
<keyword evidence="3" id="KW-1185">Reference proteome</keyword>
<sequence length="676" mass="75530">MCRCLQQSDNETLEMLWKCGLSVTLTCIAGADSTHLLKRSLLASEDYSFAAELTDTWSHWAAKVNEFLKSAPSKKPADQEKWLRDNEICFRGSVASRALVNAVVAMRRFSSESLAVLKKIDSEFGTGVFNSGYVKLVVEDAILWVLQAAYVALKRKQAQPTFFTTKNVDSGKDSGGWYHVTLSKYLLLEHMIHVVQNLQVDSKPLLEALQAIRSPLSFHALYPVEEEDSEHGPSFVGATKRWYGLAVALYYSEYDEDFIKMAKKKPGVTDLLYDAEGPHSNLALHQEWTAAMAELGKGSEIVKISEEGAPTMSVRTLARMSSDPDADMATHREQRQKERDEIWRQAQALRKKVVNLAPARTEADLDGLWNKSLAEDVKSFSGELNQAHRLWVLSTDLLEESQLSPWSSVGSLSDKTEAKNLLKWMLANANKPFDFVLVWDGRSLSNRRFLDEELKVTQNTSTTTELWIGYRAAARPGRRVFGGHMSKEIGYLKSNVARDKYVEKGAGDDGISTYDTGFLGVELPSLPSLPRMLETEKEQVMGKNKSGSKPAAWSRAGVPLLWQESKSQSLWEAVLSMTNAKCIIDLSSGSGCLAKVAMKQNLPYLGITKNKAHMAFLNNVIDMYAIKCLSQSTHPLYQQNLRDLLAEHFSEEVKRVDGEDDLSPEELLALQKDVSP</sequence>
<gene>
    <name evidence="1" type="ORF">SCF082_LOCUS7404</name>
    <name evidence="2" type="ORF">SCF082_LOCUS7476</name>
</gene>
<evidence type="ECO:0000313" key="1">
    <source>
        <dbReference type="EMBL" id="CAK9002575.1"/>
    </source>
</evidence>
<protein>
    <submittedName>
        <fullName evidence="2">Uncharacterized protein</fullName>
    </submittedName>
</protein>
<proteinExistence type="predicted"/>
<dbReference type="Proteomes" id="UP001642464">
    <property type="component" value="Unassembled WGS sequence"/>
</dbReference>
<comment type="caution">
    <text evidence="2">The sequence shown here is derived from an EMBL/GenBank/DDBJ whole genome shotgun (WGS) entry which is preliminary data.</text>
</comment>
<name>A0ABP0IJL2_9DINO</name>
<evidence type="ECO:0000313" key="2">
    <source>
        <dbReference type="EMBL" id="CAK9002794.1"/>
    </source>
</evidence>
<reference evidence="2 3" key="1">
    <citation type="submission" date="2024-02" db="EMBL/GenBank/DDBJ databases">
        <authorList>
            <person name="Chen Y."/>
            <person name="Shah S."/>
            <person name="Dougan E. K."/>
            <person name="Thang M."/>
            <person name="Chan C."/>
        </authorList>
    </citation>
    <scope>NUCLEOTIDE SEQUENCE [LARGE SCALE GENOMIC DNA]</scope>
</reference>
<accession>A0ABP0IJL2</accession>